<organism evidence="1 2">
    <name type="scientific">Lasius niger</name>
    <name type="common">Black garden ant</name>
    <dbReference type="NCBI Taxonomy" id="67767"/>
    <lineage>
        <taxon>Eukaryota</taxon>
        <taxon>Metazoa</taxon>
        <taxon>Ecdysozoa</taxon>
        <taxon>Arthropoda</taxon>
        <taxon>Hexapoda</taxon>
        <taxon>Insecta</taxon>
        <taxon>Pterygota</taxon>
        <taxon>Neoptera</taxon>
        <taxon>Endopterygota</taxon>
        <taxon>Hymenoptera</taxon>
        <taxon>Apocrita</taxon>
        <taxon>Aculeata</taxon>
        <taxon>Formicoidea</taxon>
        <taxon>Formicidae</taxon>
        <taxon>Formicinae</taxon>
        <taxon>Lasius</taxon>
        <taxon>Lasius</taxon>
    </lineage>
</organism>
<dbReference type="PaxDb" id="67767-A0A0J7KJW5"/>
<name>A0A0J7KJW5_LASNI</name>
<proteinExistence type="predicted"/>
<dbReference type="Proteomes" id="UP000036403">
    <property type="component" value="Unassembled WGS sequence"/>
</dbReference>
<evidence type="ECO:0000313" key="2">
    <source>
        <dbReference type="Proteomes" id="UP000036403"/>
    </source>
</evidence>
<dbReference type="GO" id="GO:0016787">
    <property type="term" value="F:hydrolase activity"/>
    <property type="evidence" value="ECO:0007669"/>
    <property type="project" value="UniProtKB-KW"/>
</dbReference>
<evidence type="ECO:0000313" key="1">
    <source>
        <dbReference type="EMBL" id="KMQ90723.1"/>
    </source>
</evidence>
<dbReference type="EMBL" id="LBMM01006299">
    <property type="protein sequence ID" value="KMQ90723.1"/>
    <property type="molecule type" value="Genomic_DNA"/>
</dbReference>
<keyword evidence="2" id="KW-1185">Reference proteome</keyword>
<keyword evidence="1" id="KW-0378">Hydrolase</keyword>
<reference evidence="1 2" key="1">
    <citation type="submission" date="2015-04" db="EMBL/GenBank/DDBJ databases">
        <title>Lasius niger genome sequencing.</title>
        <authorList>
            <person name="Konorov E.A."/>
            <person name="Nikitin M.A."/>
            <person name="Kirill M.V."/>
            <person name="Chang P."/>
        </authorList>
    </citation>
    <scope>NUCLEOTIDE SEQUENCE [LARGE SCALE GENOMIC DNA]</scope>
    <source>
        <tissue evidence="1">Whole</tissue>
    </source>
</reference>
<gene>
    <name evidence="1" type="ORF">RF55_9488</name>
</gene>
<accession>A0A0J7KJW5</accession>
<dbReference type="AlphaFoldDB" id="A0A0J7KJW5"/>
<comment type="caution">
    <text evidence="1">The sequence shown here is derived from an EMBL/GenBank/DDBJ whole genome shotgun (WGS) entry which is preliminary data.</text>
</comment>
<sequence>MANNPSLDPQNLKEPYAIVQCKETDEEGKLYIDLVLKKWFTTRGKKKMCKYPSEAHYHLRDQFLEEFKTSEKSWSCVPYTFIVGAENLEQGRRRLDRAQFIKDCKTTDIEGEKLPSLLSKSQISDSLHNRLQMRSNSALPRIDTLAGTRLKSKSRFSKIKSNFK</sequence>
<protein>
    <submittedName>
        <fullName evidence="1">Hydroxyacylglutathione hydrolase 3</fullName>
    </submittedName>
</protein>